<evidence type="ECO:0000313" key="7">
    <source>
        <dbReference type="EMBL" id="KAJ6705640.1"/>
    </source>
</evidence>
<reference evidence="7" key="2">
    <citation type="journal article" date="2023" name="Int. J. Mol. Sci.">
        <title>De Novo Assembly and Annotation of 11 Diverse Shrub Willow (Salix) Genomes Reveals Novel Gene Organization in Sex-Linked Regions.</title>
        <authorList>
            <person name="Hyden B."/>
            <person name="Feng K."/>
            <person name="Yates T.B."/>
            <person name="Jawdy S."/>
            <person name="Cereghino C."/>
            <person name="Smart L.B."/>
            <person name="Muchero W."/>
        </authorList>
    </citation>
    <scope>NUCLEOTIDE SEQUENCE</scope>
    <source>
        <tissue evidence="7">Shoot tip</tissue>
    </source>
</reference>
<evidence type="ECO:0000256" key="1">
    <source>
        <dbReference type="ARBA" id="ARBA00012418"/>
    </source>
</evidence>
<dbReference type="OrthoDB" id="10478123at2759"/>
<dbReference type="PANTHER" id="PTHR19376">
    <property type="entry name" value="DNA-DIRECTED RNA POLYMERASE"/>
    <property type="match status" value="1"/>
</dbReference>
<keyword evidence="8" id="KW-1185">Reference proteome</keyword>
<dbReference type="InterPro" id="IPR045867">
    <property type="entry name" value="DNA-dir_RpoC_beta_prime"/>
</dbReference>
<keyword evidence="3" id="KW-0808">Transferase</keyword>
<dbReference type="Gene3D" id="3.30.1490.180">
    <property type="entry name" value="RNA polymerase ii"/>
    <property type="match status" value="1"/>
</dbReference>
<keyword evidence="2 7" id="KW-0240">DNA-directed RNA polymerase</keyword>
<dbReference type="PANTHER" id="PTHR19376:SF36">
    <property type="entry name" value="DNA-DIRECTED RNA POLYMERASE IV SUBUNIT 1"/>
    <property type="match status" value="1"/>
</dbReference>
<evidence type="ECO:0000256" key="5">
    <source>
        <dbReference type="ARBA" id="ARBA00023163"/>
    </source>
</evidence>
<evidence type="ECO:0000313" key="8">
    <source>
        <dbReference type="Proteomes" id="UP001151532"/>
    </source>
</evidence>
<dbReference type="Pfam" id="PF00623">
    <property type="entry name" value="RNA_pol_Rpb1_2"/>
    <property type="match status" value="1"/>
</dbReference>
<name>A0A9Q0QFD2_SALPP</name>
<comment type="caution">
    <text evidence="7">The sequence shown here is derived from an EMBL/GenBank/DDBJ whole genome shotgun (WGS) entry which is preliminary data.</text>
</comment>
<evidence type="ECO:0000259" key="6">
    <source>
        <dbReference type="Pfam" id="PF00623"/>
    </source>
</evidence>
<dbReference type="GO" id="GO:0006351">
    <property type="term" value="P:DNA-templated transcription"/>
    <property type="evidence" value="ECO:0007669"/>
    <property type="project" value="InterPro"/>
</dbReference>
<dbReference type="GO" id="GO:0003899">
    <property type="term" value="F:DNA-directed RNA polymerase activity"/>
    <property type="evidence" value="ECO:0007669"/>
    <property type="project" value="UniProtKB-EC"/>
</dbReference>
<dbReference type="AlphaFoldDB" id="A0A9Q0QFD2"/>
<dbReference type="EMBL" id="JAPFFK010000016">
    <property type="protein sequence ID" value="KAJ6705640.1"/>
    <property type="molecule type" value="Genomic_DNA"/>
</dbReference>
<dbReference type="GO" id="GO:0000428">
    <property type="term" value="C:DNA-directed RNA polymerase complex"/>
    <property type="evidence" value="ECO:0007669"/>
    <property type="project" value="UniProtKB-KW"/>
</dbReference>
<dbReference type="Gene3D" id="2.40.40.20">
    <property type="match status" value="1"/>
</dbReference>
<dbReference type="InterPro" id="IPR000722">
    <property type="entry name" value="RNA_pol_asu"/>
</dbReference>
<dbReference type="Proteomes" id="UP001151532">
    <property type="component" value="Chromosome 3"/>
</dbReference>
<dbReference type="SUPFAM" id="SSF64484">
    <property type="entry name" value="beta and beta-prime subunits of DNA dependent RNA-polymerase"/>
    <property type="match status" value="1"/>
</dbReference>
<proteinExistence type="predicted"/>
<keyword evidence="4" id="KW-0548">Nucleotidyltransferase</keyword>
<protein>
    <recommendedName>
        <fullName evidence="1">DNA-directed RNA polymerase</fullName>
        <ecNumber evidence="1">2.7.7.6</ecNumber>
    </recommendedName>
</protein>
<evidence type="ECO:0000256" key="4">
    <source>
        <dbReference type="ARBA" id="ARBA00022695"/>
    </source>
</evidence>
<dbReference type="EC" id="2.7.7.6" evidence="1"/>
<keyword evidence="5" id="KW-0804">Transcription</keyword>
<organism evidence="7 8">
    <name type="scientific">Salix purpurea</name>
    <name type="common">Purple osier willow</name>
    <dbReference type="NCBI Taxonomy" id="77065"/>
    <lineage>
        <taxon>Eukaryota</taxon>
        <taxon>Viridiplantae</taxon>
        <taxon>Streptophyta</taxon>
        <taxon>Embryophyta</taxon>
        <taxon>Tracheophyta</taxon>
        <taxon>Spermatophyta</taxon>
        <taxon>Magnoliopsida</taxon>
        <taxon>eudicotyledons</taxon>
        <taxon>Gunneridae</taxon>
        <taxon>Pentapetalae</taxon>
        <taxon>rosids</taxon>
        <taxon>fabids</taxon>
        <taxon>Malpighiales</taxon>
        <taxon>Salicaceae</taxon>
        <taxon>Saliceae</taxon>
        <taxon>Salix</taxon>
    </lineage>
</organism>
<accession>A0A9Q0QFD2</accession>
<evidence type="ECO:0000256" key="2">
    <source>
        <dbReference type="ARBA" id="ARBA00022478"/>
    </source>
</evidence>
<dbReference type="GO" id="GO:0003677">
    <property type="term" value="F:DNA binding"/>
    <property type="evidence" value="ECO:0007669"/>
    <property type="project" value="InterPro"/>
</dbReference>
<sequence>MVDFRGVANKLSLQVVDCLKTSKLNSDKSANIDPLTADQPKKSNDYVNNASGLRWIEDVVLGKQNDRSFRMVIVGDPNLHLHEIGMPCHIAGRLQDSESLTAWNWEKLSACFENDVFLSSFELQQLYMFHPGRFGYGTLMVTYFKALEDIAMARAGSKLRQSAEIGAAWHLSRLATCTGFFVLQNASSALMCWLE</sequence>
<reference evidence="7" key="1">
    <citation type="submission" date="2022-11" db="EMBL/GenBank/DDBJ databases">
        <authorList>
            <person name="Hyden B.L."/>
            <person name="Feng K."/>
            <person name="Yates T."/>
            <person name="Jawdy S."/>
            <person name="Smart L.B."/>
            <person name="Muchero W."/>
        </authorList>
    </citation>
    <scope>NUCLEOTIDE SEQUENCE</scope>
    <source>
        <tissue evidence="7">Shoot tip</tissue>
    </source>
</reference>
<feature type="domain" description="RNA polymerase alpha subunit" evidence="6">
    <location>
        <begin position="62"/>
        <end position="115"/>
    </location>
</feature>
<evidence type="ECO:0000256" key="3">
    <source>
        <dbReference type="ARBA" id="ARBA00022679"/>
    </source>
</evidence>
<gene>
    <name evidence="7" type="ORF">OIU79_010342</name>
</gene>